<dbReference type="GO" id="GO:0009507">
    <property type="term" value="C:chloroplast"/>
    <property type="evidence" value="ECO:0007669"/>
    <property type="project" value="InterPro"/>
</dbReference>
<dbReference type="AlphaFoldDB" id="A0A835XXV8"/>
<comment type="caution">
    <text evidence="2">The sequence shown here is derived from an EMBL/GenBank/DDBJ whole genome shotgun (WGS) entry which is preliminary data.</text>
</comment>
<protein>
    <submittedName>
        <fullName evidence="2">Uncharacterized protein</fullName>
    </submittedName>
</protein>
<evidence type="ECO:0000256" key="1">
    <source>
        <dbReference type="SAM" id="MobiDB-lite"/>
    </source>
</evidence>
<name>A0A835XXV8_9CHLO</name>
<feature type="region of interest" description="Disordered" evidence="1">
    <location>
        <begin position="35"/>
        <end position="69"/>
    </location>
</feature>
<dbReference type="GO" id="GO:0019843">
    <property type="term" value="F:rRNA binding"/>
    <property type="evidence" value="ECO:0007669"/>
    <property type="project" value="InterPro"/>
</dbReference>
<dbReference type="InterPro" id="IPR020526">
    <property type="entry name" value="Ribosomal_cL38"/>
</dbReference>
<dbReference type="Proteomes" id="UP000612055">
    <property type="component" value="Unassembled WGS sequence"/>
</dbReference>
<accession>A0A835XXV8</accession>
<dbReference type="EMBL" id="JAEHOE010000051">
    <property type="protein sequence ID" value="KAG2491632.1"/>
    <property type="molecule type" value="Genomic_DNA"/>
</dbReference>
<sequence>MFALRAPAVPQRNVTVAASQPKFKGALKARKLRPIKYNQSDKRHGPAKYEPLPTPPAEYKVTAKPADKQ</sequence>
<dbReference type="GO" id="GO:0006412">
    <property type="term" value="P:translation"/>
    <property type="evidence" value="ECO:0007669"/>
    <property type="project" value="InterPro"/>
</dbReference>
<evidence type="ECO:0000313" key="2">
    <source>
        <dbReference type="EMBL" id="KAG2491632.1"/>
    </source>
</evidence>
<reference evidence="2" key="1">
    <citation type="journal article" date="2020" name="bioRxiv">
        <title>Comparative genomics of Chlamydomonas.</title>
        <authorList>
            <person name="Craig R.J."/>
            <person name="Hasan A.R."/>
            <person name="Ness R.W."/>
            <person name="Keightley P.D."/>
        </authorList>
    </citation>
    <scope>NUCLEOTIDE SEQUENCE</scope>
    <source>
        <strain evidence="2">CCAP 11/70</strain>
    </source>
</reference>
<dbReference type="GO" id="GO:0005840">
    <property type="term" value="C:ribosome"/>
    <property type="evidence" value="ECO:0007669"/>
    <property type="project" value="InterPro"/>
</dbReference>
<evidence type="ECO:0000313" key="3">
    <source>
        <dbReference type="Proteomes" id="UP000612055"/>
    </source>
</evidence>
<keyword evidence="3" id="KW-1185">Reference proteome</keyword>
<dbReference type="Pfam" id="PF17257">
    <property type="entry name" value="DUF5323"/>
    <property type="match status" value="1"/>
</dbReference>
<proteinExistence type="predicted"/>
<dbReference type="OrthoDB" id="522161at2759"/>
<dbReference type="GO" id="GO:0003735">
    <property type="term" value="F:structural constituent of ribosome"/>
    <property type="evidence" value="ECO:0007669"/>
    <property type="project" value="InterPro"/>
</dbReference>
<organism evidence="2 3">
    <name type="scientific">Edaphochlamys debaryana</name>
    <dbReference type="NCBI Taxonomy" id="47281"/>
    <lineage>
        <taxon>Eukaryota</taxon>
        <taxon>Viridiplantae</taxon>
        <taxon>Chlorophyta</taxon>
        <taxon>core chlorophytes</taxon>
        <taxon>Chlorophyceae</taxon>
        <taxon>CS clade</taxon>
        <taxon>Chlamydomonadales</taxon>
        <taxon>Chlamydomonadales incertae sedis</taxon>
        <taxon>Edaphochlamys</taxon>
    </lineage>
</organism>
<gene>
    <name evidence="2" type="ORF">HYH03_010003</name>
</gene>